<dbReference type="AlphaFoldDB" id="K0XAU9"/>
<dbReference type="PROSITE" id="PS51257">
    <property type="entry name" value="PROKAR_LIPOPROTEIN"/>
    <property type="match status" value="1"/>
</dbReference>
<evidence type="ECO:0000256" key="1">
    <source>
        <dbReference type="SAM" id="SignalP"/>
    </source>
</evidence>
<gene>
    <name evidence="2" type="ORF">HMPREF9448_01421</name>
</gene>
<sequence length="150" mass="17216">MMWKYIYAAFLMIAFTACHTNKTLEKSDKPASTANYTLPEHLSVSASFRMFWDAWNADLRQSGNNLEKYIPSELLIKRFSLHNQNGNYLLTGYLHTAADFKEENLLHIGGHCIKYSDSIYSFAIPLKILPQFITLPGITYIECSSPVRNR</sequence>
<organism evidence="2 3">
    <name type="scientific">Barnesiella intestinihominis YIT 11860</name>
    <dbReference type="NCBI Taxonomy" id="742726"/>
    <lineage>
        <taxon>Bacteria</taxon>
        <taxon>Pseudomonadati</taxon>
        <taxon>Bacteroidota</taxon>
        <taxon>Bacteroidia</taxon>
        <taxon>Bacteroidales</taxon>
        <taxon>Barnesiellaceae</taxon>
        <taxon>Barnesiella</taxon>
    </lineage>
</organism>
<evidence type="ECO:0000313" key="2">
    <source>
        <dbReference type="EMBL" id="EJZ64934.1"/>
    </source>
</evidence>
<comment type="caution">
    <text evidence="2">The sequence shown here is derived from an EMBL/GenBank/DDBJ whole genome shotgun (WGS) entry which is preliminary data.</text>
</comment>
<keyword evidence="1" id="KW-0732">Signal</keyword>
<name>K0XAU9_9BACT</name>
<dbReference type="STRING" id="742726.HMPREF9448_01421"/>
<dbReference type="eggNOG" id="ENOG502ZSTR">
    <property type="taxonomic scope" value="Bacteria"/>
</dbReference>
<feature type="signal peptide" evidence="1">
    <location>
        <begin position="1"/>
        <end position="20"/>
    </location>
</feature>
<feature type="chain" id="PRO_5003840963" evidence="1">
    <location>
        <begin position="21"/>
        <end position="150"/>
    </location>
</feature>
<dbReference type="RefSeq" id="WP_008861882.1">
    <property type="nucleotide sequence ID" value="NZ_CAXSYG010000005.1"/>
</dbReference>
<proteinExistence type="predicted"/>
<dbReference type="Proteomes" id="UP000006044">
    <property type="component" value="Unassembled WGS sequence"/>
</dbReference>
<dbReference type="HOGENOM" id="CLU_145869_0_0_10"/>
<dbReference type="GeneID" id="77848689"/>
<dbReference type="EMBL" id="ADLE01000008">
    <property type="protein sequence ID" value="EJZ64934.1"/>
    <property type="molecule type" value="Genomic_DNA"/>
</dbReference>
<evidence type="ECO:0000313" key="3">
    <source>
        <dbReference type="Proteomes" id="UP000006044"/>
    </source>
</evidence>
<accession>K0XAU9</accession>
<protein>
    <submittedName>
        <fullName evidence="2">Uncharacterized protein</fullName>
    </submittedName>
</protein>
<dbReference type="OrthoDB" id="1093202at2"/>
<keyword evidence="3" id="KW-1185">Reference proteome</keyword>
<reference evidence="2 3" key="1">
    <citation type="submission" date="2012-08" db="EMBL/GenBank/DDBJ databases">
        <title>The Genome Sequence of Barnesiella intestinihominis YIT 11860.</title>
        <authorList>
            <consortium name="The Broad Institute Genome Sequencing Platform"/>
            <person name="Earl A."/>
            <person name="Ward D."/>
            <person name="Feldgarden M."/>
            <person name="Gevers D."/>
            <person name="Morotomi M."/>
            <person name="Walker B."/>
            <person name="Young S.K."/>
            <person name="Zeng Q."/>
            <person name="Gargeya S."/>
            <person name="Fitzgerald M."/>
            <person name="Haas B."/>
            <person name="Abouelleil A."/>
            <person name="Alvarado L."/>
            <person name="Arachchi H.M."/>
            <person name="Berlin A.M."/>
            <person name="Chapman S.B."/>
            <person name="Goldberg J."/>
            <person name="Griggs A."/>
            <person name="Gujja S."/>
            <person name="Hansen M."/>
            <person name="Howarth C."/>
            <person name="Imamovic A."/>
            <person name="Larimer J."/>
            <person name="McCowen C."/>
            <person name="Montmayeur A."/>
            <person name="Murphy C."/>
            <person name="Neiman D."/>
            <person name="Pearson M."/>
            <person name="Priest M."/>
            <person name="Roberts A."/>
            <person name="Saif S."/>
            <person name="Shea T."/>
            <person name="Sisk P."/>
            <person name="Sykes S."/>
            <person name="Wortman J."/>
            <person name="Nusbaum C."/>
            <person name="Birren B."/>
        </authorList>
    </citation>
    <scope>NUCLEOTIDE SEQUENCE [LARGE SCALE GENOMIC DNA]</scope>
    <source>
        <strain evidence="2 3">YIT 11860</strain>
    </source>
</reference>